<keyword evidence="3" id="KW-1185">Reference proteome</keyword>
<feature type="domain" description="DNA topoisomerase type IA zn finger" evidence="1">
    <location>
        <begin position="34"/>
        <end position="66"/>
    </location>
</feature>
<keyword evidence="2" id="KW-0238">DNA-binding</keyword>
<dbReference type="EMBL" id="JAPWHE010000005">
    <property type="protein sequence ID" value="MCZ4330183.1"/>
    <property type="molecule type" value="Genomic_DNA"/>
</dbReference>
<comment type="caution">
    <text evidence="2">The sequence shown here is derived from an EMBL/GenBank/DDBJ whole genome shotgun (WGS) entry which is preliminary data.</text>
</comment>
<dbReference type="RefSeq" id="WP_269358591.1">
    <property type="nucleotide sequence ID" value="NZ_JAPWHE010000005.1"/>
</dbReference>
<accession>A0ABT4M4D4</accession>
<evidence type="ECO:0000259" key="1">
    <source>
        <dbReference type="Pfam" id="PF01396"/>
    </source>
</evidence>
<dbReference type="Proteomes" id="UP001068379">
    <property type="component" value="Unassembled WGS sequence"/>
</dbReference>
<dbReference type="SUPFAM" id="SSF57783">
    <property type="entry name" value="Zinc beta-ribbon"/>
    <property type="match status" value="1"/>
</dbReference>
<gene>
    <name evidence="2" type="ORF">O4H32_09505</name>
</gene>
<dbReference type="InterPro" id="IPR013498">
    <property type="entry name" value="Topo_IA_Znf"/>
</dbReference>
<sequence>MFTIQGQRSTFLRELEEDRAVVLTNTEGDVLQEEVCPACKQGVLVLRTGPYGEFRSCSNFPRCRYKPKQRGEVPSVHLRP</sequence>
<name>A0ABT4M4D4_9BURK</name>
<dbReference type="Pfam" id="PF01396">
    <property type="entry name" value="Zn_ribbon_Top1"/>
    <property type="match status" value="1"/>
</dbReference>
<protein>
    <submittedName>
        <fullName evidence="2">Topoisomerase DNA-binding C4 zinc finger domain-containing protein</fullName>
    </submittedName>
</protein>
<reference evidence="2" key="1">
    <citation type="submission" date="2022-12" db="EMBL/GenBank/DDBJ databases">
        <title>Bacterial isolates from different developmental stages of Nematostella vectensis.</title>
        <authorList>
            <person name="Fraune S."/>
        </authorList>
    </citation>
    <scope>NUCLEOTIDE SEQUENCE</scope>
    <source>
        <strain evidence="2">G21619-S1</strain>
    </source>
</reference>
<dbReference type="GO" id="GO:0003677">
    <property type="term" value="F:DNA binding"/>
    <property type="evidence" value="ECO:0007669"/>
    <property type="project" value="UniProtKB-KW"/>
</dbReference>
<evidence type="ECO:0000313" key="2">
    <source>
        <dbReference type="EMBL" id="MCZ4330183.1"/>
    </source>
</evidence>
<dbReference type="Gene3D" id="3.30.65.10">
    <property type="entry name" value="Bacterial Topoisomerase I, domain 1"/>
    <property type="match status" value="1"/>
</dbReference>
<organism evidence="2 3">
    <name type="scientific">Castellaniella denitrificans</name>
    <dbReference type="NCBI Taxonomy" id="56119"/>
    <lineage>
        <taxon>Bacteria</taxon>
        <taxon>Pseudomonadati</taxon>
        <taxon>Pseudomonadota</taxon>
        <taxon>Betaproteobacteria</taxon>
        <taxon>Burkholderiales</taxon>
        <taxon>Alcaligenaceae</taxon>
        <taxon>Castellaniella</taxon>
    </lineage>
</organism>
<proteinExistence type="predicted"/>
<evidence type="ECO:0000313" key="3">
    <source>
        <dbReference type="Proteomes" id="UP001068379"/>
    </source>
</evidence>